<proteinExistence type="inferred from homology"/>
<accession>A0AAW0H0J8</accession>
<keyword evidence="3" id="KW-0472">Membrane</keyword>
<evidence type="ECO:0000313" key="5">
    <source>
        <dbReference type="Proteomes" id="UP001385951"/>
    </source>
</evidence>
<reference evidence="4 5" key="1">
    <citation type="submission" date="2022-09" db="EMBL/GenBank/DDBJ databases">
        <authorList>
            <person name="Palmer J.M."/>
        </authorList>
    </citation>
    <scope>NUCLEOTIDE SEQUENCE [LARGE SCALE GENOMIC DNA]</scope>
    <source>
        <strain evidence="4 5">DSM 7382</strain>
    </source>
</reference>
<dbReference type="Pfam" id="PF11807">
    <property type="entry name" value="UstYa"/>
    <property type="match status" value="1"/>
</dbReference>
<dbReference type="EMBL" id="JASBNA010000001">
    <property type="protein sequence ID" value="KAK7696234.1"/>
    <property type="molecule type" value="Genomic_DNA"/>
</dbReference>
<comment type="pathway">
    <text evidence="1">Mycotoxin biosynthesis.</text>
</comment>
<dbReference type="GO" id="GO:0043386">
    <property type="term" value="P:mycotoxin biosynthetic process"/>
    <property type="evidence" value="ECO:0007669"/>
    <property type="project" value="InterPro"/>
</dbReference>
<feature type="transmembrane region" description="Helical" evidence="3">
    <location>
        <begin position="34"/>
        <end position="55"/>
    </location>
</feature>
<dbReference type="Proteomes" id="UP001385951">
    <property type="component" value="Unassembled WGS sequence"/>
</dbReference>
<evidence type="ECO:0000256" key="1">
    <source>
        <dbReference type="ARBA" id="ARBA00004685"/>
    </source>
</evidence>
<organism evidence="4 5">
    <name type="scientific">Cerrena zonata</name>
    <dbReference type="NCBI Taxonomy" id="2478898"/>
    <lineage>
        <taxon>Eukaryota</taxon>
        <taxon>Fungi</taxon>
        <taxon>Dikarya</taxon>
        <taxon>Basidiomycota</taxon>
        <taxon>Agaricomycotina</taxon>
        <taxon>Agaricomycetes</taxon>
        <taxon>Polyporales</taxon>
        <taxon>Cerrenaceae</taxon>
        <taxon>Cerrena</taxon>
    </lineage>
</organism>
<dbReference type="PANTHER" id="PTHR33365:SF4">
    <property type="entry name" value="CYCLOCHLOROTINE BIOSYNTHESIS PROTEIN O"/>
    <property type="match status" value="1"/>
</dbReference>
<keyword evidence="3" id="KW-1133">Transmembrane helix</keyword>
<evidence type="ECO:0000256" key="2">
    <source>
        <dbReference type="ARBA" id="ARBA00035112"/>
    </source>
</evidence>
<evidence type="ECO:0000256" key="3">
    <source>
        <dbReference type="SAM" id="Phobius"/>
    </source>
</evidence>
<gene>
    <name evidence="4" type="ORF">QCA50_000887</name>
</gene>
<keyword evidence="5" id="KW-1185">Reference proteome</keyword>
<dbReference type="AlphaFoldDB" id="A0AAW0H0J8"/>
<dbReference type="PANTHER" id="PTHR33365">
    <property type="entry name" value="YALI0B05434P"/>
    <property type="match status" value="1"/>
</dbReference>
<comment type="caution">
    <text evidence="4">The sequence shown here is derived from an EMBL/GenBank/DDBJ whole genome shotgun (WGS) entry which is preliminary data.</text>
</comment>
<evidence type="ECO:0008006" key="6">
    <source>
        <dbReference type="Google" id="ProtNLM"/>
    </source>
</evidence>
<dbReference type="InterPro" id="IPR021765">
    <property type="entry name" value="UstYa-like"/>
</dbReference>
<protein>
    <recommendedName>
        <fullName evidence="6">Cyclochlorotine biosynthesis protein O</fullName>
    </recommendedName>
</protein>
<name>A0AAW0H0J8_9APHY</name>
<keyword evidence="3" id="KW-0812">Transmembrane</keyword>
<sequence length="255" mass="28828">MSSDAQYAALPSVDIEHNEYVLDPARPKRSRIRATWLIIGVQNLVIIILAILLYIRGNESNSDFAQLPYSPAQHVLEPQLKTFTMEPNSTVYQGEPSKAVDDAWSKLYNNIGISKIPKSEARLLPNKTLPIPGDEENYVAALSVFHQLHCLNILRKALRPDYYRNSVTGYLAGISPEMLPDHLSHCVDNIRQSLMCSSDISVIVWQWDDAAQVASPRMDTVHSCRNFDKVVEWAKDHRNAHFDVNVHVKDDLVTP</sequence>
<evidence type="ECO:0000313" key="4">
    <source>
        <dbReference type="EMBL" id="KAK7696234.1"/>
    </source>
</evidence>
<comment type="similarity">
    <text evidence="2">Belongs to the ustYa family.</text>
</comment>